<keyword evidence="1" id="KW-1185">Reference proteome</keyword>
<reference evidence="2" key="1">
    <citation type="submission" date="2022-11" db="UniProtKB">
        <authorList>
            <consortium name="WormBaseParasite"/>
        </authorList>
    </citation>
    <scope>IDENTIFICATION</scope>
</reference>
<dbReference type="PANTHER" id="PTHR30244">
    <property type="entry name" value="TRANSAMINASE"/>
    <property type="match status" value="1"/>
</dbReference>
<dbReference type="InterPro" id="IPR015424">
    <property type="entry name" value="PyrdxlP-dep_Trfase"/>
</dbReference>
<dbReference type="AlphaFoldDB" id="A0A915HQ76"/>
<dbReference type="InterPro" id="IPR000653">
    <property type="entry name" value="DegT/StrS_aminotransferase"/>
</dbReference>
<organism evidence="1 2">
    <name type="scientific">Romanomermis culicivorax</name>
    <name type="common">Nematode worm</name>
    <dbReference type="NCBI Taxonomy" id="13658"/>
    <lineage>
        <taxon>Eukaryota</taxon>
        <taxon>Metazoa</taxon>
        <taxon>Ecdysozoa</taxon>
        <taxon>Nematoda</taxon>
        <taxon>Enoplea</taxon>
        <taxon>Dorylaimia</taxon>
        <taxon>Mermithida</taxon>
        <taxon>Mermithoidea</taxon>
        <taxon>Mermithidae</taxon>
        <taxon>Romanomermis</taxon>
    </lineage>
</organism>
<dbReference type="OMA" id="MCCFRDA"/>
<evidence type="ECO:0000313" key="1">
    <source>
        <dbReference type="Proteomes" id="UP000887565"/>
    </source>
</evidence>
<dbReference type="GO" id="GO:0008483">
    <property type="term" value="F:transaminase activity"/>
    <property type="evidence" value="ECO:0007669"/>
    <property type="project" value="TreeGrafter"/>
</dbReference>
<sequence>MRHCATAEQDSDQRKLLFQTIERFFYTNYNPNRALICLSVRTIFDLYFRVKHFESGSLVVLSAVNIPAMTEIVEKHGLVPVPWDVDPLTLAPDVEQLRILLRGSDKIVAIVLAHIFGKRCDVEPYLKVLQSQNSRRKIDFIEDCAEIFNGFDYLGHPDSDLAMFSFGVIKFASCFGGAVAKVKSQFLYDKLAQLHNNYPIVPRTEYLAKLCKFQMLAFALNYPNVTYYGSKVLKRFNIDYKAKASGMLQAFPTDMFRLIRRQPCSAMLNLMIRRFETIADPQTFRMTKDKGDYVTKILLSSSNLIVPGYLCKFSNYWLYPVIVKCDPATFVRDLEVQGVDAYTNASRLSVAEPNADVCRIFPGLLVEKARCLKHLVYLPVHKNVPYEYLDLICSAVLLCCAKNNMLSVKSRL</sequence>
<dbReference type="WBParaSite" id="nRc.2.0.1.t03661-RA">
    <property type="protein sequence ID" value="nRc.2.0.1.t03661-RA"/>
    <property type="gene ID" value="nRc.2.0.1.g03661"/>
</dbReference>
<dbReference type="Pfam" id="PF01041">
    <property type="entry name" value="DegT_DnrJ_EryC1"/>
    <property type="match status" value="1"/>
</dbReference>
<name>A0A915HQ76_ROMCU</name>
<dbReference type="InterPro" id="IPR015421">
    <property type="entry name" value="PyrdxlP-dep_Trfase_major"/>
</dbReference>
<dbReference type="GO" id="GO:0030170">
    <property type="term" value="F:pyridoxal phosphate binding"/>
    <property type="evidence" value="ECO:0007669"/>
    <property type="project" value="TreeGrafter"/>
</dbReference>
<dbReference type="Gene3D" id="3.40.640.10">
    <property type="entry name" value="Type I PLP-dependent aspartate aminotransferase-like (Major domain)"/>
    <property type="match status" value="1"/>
</dbReference>
<evidence type="ECO:0000313" key="2">
    <source>
        <dbReference type="WBParaSite" id="nRc.2.0.1.t03661-RA"/>
    </source>
</evidence>
<dbReference type="GO" id="GO:0000271">
    <property type="term" value="P:polysaccharide biosynthetic process"/>
    <property type="evidence" value="ECO:0007669"/>
    <property type="project" value="TreeGrafter"/>
</dbReference>
<accession>A0A915HQ76</accession>
<proteinExistence type="predicted"/>
<dbReference type="PANTHER" id="PTHR30244:SF34">
    <property type="entry name" value="DTDP-4-AMINO-4,6-DIDEOXYGALACTOSE TRANSAMINASE"/>
    <property type="match status" value="1"/>
</dbReference>
<protein>
    <submittedName>
        <fullName evidence="2">Uncharacterized protein</fullName>
    </submittedName>
</protein>
<dbReference type="Proteomes" id="UP000887565">
    <property type="component" value="Unplaced"/>
</dbReference>
<dbReference type="SUPFAM" id="SSF53383">
    <property type="entry name" value="PLP-dependent transferases"/>
    <property type="match status" value="1"/>
</dbReference>